<dbReference type="eggNOG" id="COG4925">
    <property type="taxonomic scope" value="Bacteria"/>
</dbReference>
<dbReference type="Pfam" id="PF18050">
    <property type="entry name" value="Cyclophil_like2"/>
    <property type="match status" value="1"/>
</dbReference>
<reference evidence="2 3" key="1">
    <citation type="submission" date="2014-08" db="EMBL/GenBank/DDBJ databases">
        <title>Comparative genomics of the Paenibacillus odorifer group.</title>
        <authorList>
            <person name="den Bakker H.C."/>
            <person name="Tsai Y.-C."/>
            <person name="Martin N."/>
            <person name="Korlach J."/>
            <person name="Wiedmann M."/>
        </authorList>
    </citation>
    <scope>NUCLEOTIDE SEQUENCE [LARGE SCALE GENOMIC DNA]</scope>
    <source>
        <strain evidence="2 3">DSM 15220</strain>
    </source>
</reference>
<sequence length="118" mass="12690">MKLKMTIGQDEYIATLIDSKAVEGFITQLPLKLTLQDYAGAEKISDLPARLSAEGSPPGTAASIGDLAYYAPWGNLAIFYKSSGYASGLIKLGSIEYNAKKLASYNKPIEALLEIVNE</sequence>
<evidence type="ECO:0000313" key="2">
    <source>
        <dbReference type="EMBL" id="AIQ68305.1"/>
    </source>
</evidence>
<evidence type="ECO:0000259" key="1">
    <source>
        <dbReference type="Pfam" id="PF18050"/>
    </source>
</evidence>
<dbReference type="Gene3D" id="2.40.100.20">
    <property type="match status" value="1"/>
</dbReference>
<dbReference type="AlphaFoldDB" id="A0A089M7F9"/>
<keyword evidence="3" id="KW-1185">Reference proteome</keyword>
<organism evidence="2 3">
    <name type="scientific">Paenibacillus graminis</name>
    <dbReference type="NCBI Taxonomy" id="189425"/>
    <lineage>
        <taxon>Bacteria</taxon>
        <taxon>Bacillati</taxon>
        <taxon>Bacillota</taxon>
        <taxon>Bacilli</taxon>
        <taxon>Bacillales</taxon>
        <taxon>Paenibacillaceae</taxon>
        <taxon>Paenibacillus</taxon>
    </lineage>
</organism>
<accession>A0A089M7F9</accession>
<dbReference type="Proteomes" id="UP000029500">
    <property type="component" value="Chromosome"/>
</dbReference>
<dbReference type="RefSeq" id="WP_025707712.1">
    <property type="nucleotide sequence ID" value="NZ_CP009287.1"/>
</dbReference>
<dbReference type="OrthoDB" id="9806505at2"/>
<dbReference type="KEGG" id="pgm:PGRAT_12295"/>
<dbReference type="SUPFAM" id="SSF50891">
    <property type="entry name" value="Cyclophilin-like"/>
    <property type="match status" value="1"/>
</dbReference>
<dbReference type="InterPro" id="IPR029000">
    <property type="entry name" value="Cyclophilin-like_dom_sf"/>
</dbReference>
<dbReference type="InterPro" id="IPR041183">
    <property type="entry name" value="Cyclophilin-like"/>
</dbReference>
<proteinExistence type="predicted"/>
<dbReference type="EMBL" id="CP009287">
    <property type="protein sequence ID" value="AIQ68305.1"/>
    <property type="molecule type" value="Genomic_DNA"/>
</dbReference>
<dbReference type="STRING" id="189425.PGRAT_12295"/>
<name>A0A089M7F9_9BACL</name>
<feature type="domain" description="Cyclophilin-like" evidence="1">
    <location>
        <begin position="5"/>
        <end position="106"/>
    </location>
</feature>
<protein>
    <recommendedName>
        <fullName evidence="1">Cyclophilin-like domain-containing protein</fullName>
    </recommendedName>
</protein>
<dbReference type="HOGENOM" id="CLU_099043_1_1_9"/>
<evidence type="ECO:0000313" key="3">
    <source>
        <dbReference type="Proteomes" id="UP000029500"/>
    </source>
</evidence>
<gene>
    <name evidence="2" type="ORF">PGRAT_12295</name>
</gene>